<dbReference type="GO" id="GO:0080156">
    <property type="term" value="P:mitochondrial mRNA modification"/>
    <property type="evidence" value="ECO:0007669"/>
    <property type="project" value="TreeGrafter"/>
</dbReference>
<keyword evidence="5" id="KW-1185">Reference proteome</keyword>
<protein>
    <recommendedName>
        <fullName evidence="3">MORF/ORRM1/DAG-like MORF domain-containing protein</fullName>
    </recommendedName>
</protein>
<evidence type="ECO:0000256" key="2">
    <source>
        <dbReference type="SAM" id="MobiDB-lite"/>
    </source>
</evidence>
<dbReference type="AlphaFoldDB" id="A0AAD4XWU6"/>
<evidence type="ECO:0000313" key="4">
    <source>
        <dbReference type="EMBL" id="KAI3958055.1"/>
    </source>
</evidence>
<dbReference type="PANTHER" id="PTHR31346">
    <property type="entry name" value="MULTIPLE ORGANELLAR RNA EDITING FACTOR 2, CHLOROPLASTIC-RELATED-RELATED"/>
    <property type="match status" value="1"/>
</dbReference>
<gene>
    <name evidence="4" type="ORF">MKW98_020697</name>
</gene>
<organism evidence="4 5">
    <name type="scientific">Papaver atlanticum</name>
    <dbReference type="NCBI Taxonomy" id="357466"/>
    <lineage>
        <taxon>Eukaryota</taxon>
        <taxon>Viridiplantae</taxon>
        <taxon>Streptophyta</taxon>
        <taxon>Embryophyta</taxon>
        <taxon>Tracheophyta</taxon>
        <taxon>Spermatophyta</taxon>
        <taxon>Magnoliopsida</taxon>
        <taxon>Ranunculales</taxon>
        <taxon>Papaveraceae</taxon>
        <taxon>Papaveroideae</taxon>
        <taxon>Papaver</taxon>
    </lineage>
</organism>
<sequence>MSTEADITTSSSLNDDPQSNLNSSTPRLILLDGCDYEHWLILMEKPQGKPTRDEIIATYIHTLSKLLGRKQRMKIYAVSTRYQFAFGALISDEVSYKIRELPGVRRVFPDAYLDADSKDYGGEPFINGKAVPYDPKYDKKWGPWIYDERDIEGEKEDTQNPE</sequence>
<feature type="domain" description="MORF/ORRM1/DAG-like MORF" evidence="3">
    <location>
        <begin position="36"/>
        <end position="125"/>
    </location>
</feature>
<proteinExistence type="predicted"/>
<dbReference type="GO" id="GO:0005739">
    <property type="term" value="C:mitochondrion"/>
    <property type="evidence" value="ECO:0007669"/>
    <property type="project" value="TreeGrafter"/>
</dbReference>
<name>A0AAD4XWU6_9MAGN</name>
<reference evidence="4" key="1">
    <citation type="submission" date="2022-04" db="EMBL/GenBank/DDBJ databases">
        <title>A functionally conserved STORR gene fusion in Papaver species that diverged 16.8 million years ago.</title>
        <authorList>
            <person name="Catania T."/>
        </authorList>
    </citation>
    <scope>NUCLEOTIDE SEQUENCE</scope>
    <source>
        <strain evidence="4">S-188037</strain>
    </source>
</reference>
<dbReference type="GO" id="GO:0016554">
    <property type="term" value="P:cytidine to uridine editing"/>
    <property type="evidence" value="ECO:0007669"/>
    <property type="project" value="InterPro"/>
</dbReference>
<evidence type="ECO:0000256" key="1">
    <source>
        <dbReference type="ARBA" id="ARBA00022946"/>
    </source>
</evidence>
<keyword evidence="1" id="KW-0809">Transit peptide</keyword>
<dbReference type="InterPro" id="IPR054059">
    <property type="entry name" value="MORF/ORRM1/DAG-like_MORF"/>
</dbReference>
<accession>A0AAD4XWU6</accession>
<feature type="region of interest" description="Disordered" evidence="2">
    <location>
        <begin position="1"/>
        <end position="20"/>
    </location>
</feature>
<dbReference type="InterPro" id="IPR039206">
    <property type="entry name" value="MORF/ORRM1/DAG-like"/>
</dbReference>
<dbReference type="PANTHER" id="PTHR31346:SF4">
    <property type="entry name" value="MULTIPLE ORGANELLAR RNA EDITING FACTOR 8, CHLOROPLASTIC_MITOCHONDRIAL"/>
    <property type="match status" value="1"/>
</dbReference>
<comment type="caution">
    <text evidence="4">The sequence shown here is derived from an EMBL/GenBank/DDBJ whole genome shotgun (WGS) entry which is preliminary data.</text>
</comment>
<evidence type="ECO:0000313" key="5">
    <source>
        <dbReference type="Proteomes" id="UP001202328"/>
    </source>
</evidence>
<dbReference type="EMBL" id="JAJJMB010001184">
    <property type="protein sequence ID" value="KAI3958055.1"/>
    <property type="molecule type" value="Genomic_DNA"/>
</dbReference>
<evidence type="ECO:0000259" key="3">
    <source>
        <dbReference type="Pfam" id="PF21864"/>
    </source>
</evidence>
<dbReference type="Pfam" id="PF21864">
    <property type="entry name" value="MORF_dom"/>
    <property type="match status" value="1"/>
</dbReference>
<dbReference type="Proteomes" id="UP001202328">
    <property type="component" value="Unassembled WGS sequence"/>
</dbReference>